<dbReference type="AlphaFoldDB" id="A0AA39IX76"/>
<reference evidence="1" key="1">
    <citation type="submission" date="2023-06" db="EMBL/GenBank/DDBJ databases">
        <authorList>
            <consortium name="Lawrence Berkeley National Laboratory"/>
            <person name="Ahrendt S."/>
            <person name="Sahu N."/>
            <person name="Indic B."/>
            <person name="Wong-Bajracharya J."/>
            <person name="Merenyi Z."/>
            <person name="Ke H.-M."/>
            <person name="Monk M."/>
            <person name="Kocsube S."/>
            <person name="Drula E."/>
            <person name="Lipzen A."/>
            <person name="Balint B."/>
            <person name="Henrissat B."/>
            <person name="Andreopoulos B."/>
            <person name="Martin F.M."/>
            <person name="Harder C.B."/>
            <person name="Rigling D."/>
            <person name="Ford K.L."/>
            <person name="Foster G.D."/>
            <person name="Pangilinan J."/>
            <person name="Papanicolaou A."/>
            <person name="Barry K."/>
            <person name="LaButti K."/>
            <person name="Viragh M."/>
            <person name="Koriabine M."/>
            <person name="Yan M."/>
            <person name="Riley R."/>
            <person name="Champramary S."/>
            <person name="Plett K.L."/>
            <person name="Tsai I.J."/>
            <person name="Slot J."/>
            <person name="Sipos G."/>
            <person name="Plett J."/>
            <person name="Nagy L.G."/>
            <person name="Grigoriev I.V."/>
        </authorList>
    </citation>
    <scope>NUCLEOTIDE SEQUENCE</scope>
    <source>
        <strain evidence="1">FPL87.14</strain>
    </source>
</reference>
<accession>A0AA39IX76</accession>
<dbReference type="EMBL" id="JAUEPT010000120">
    <property type="protein sequence ID" value="KAK0431217.1"/>
    <property type="molecule type" value="Genomic_DNA"/>
</dbReference>
<proteinExistence type="predicted"/>
<name>A0AA39IX76_9AGAR</name>
<sequence>MTPTGMVTLQDFHEYWWGNDTSLAENTVIHLPAFSDLRILAFSRSRLLVRKDYIYIFERLQRFCQTPRCYNRGIVLDGHSGIGKSVFLFYALIRCLQEARDVIFHFCNQMLMFSKDGVQKIDLDDFPYYSFCSPIWCLIDSYDGERPPEPLVDAYTMFPIVASSRSDEPYSSWATSRCASRLVMNPWSDQEIAIGAKLFSRDEASLALYQSLLPQALTFCGPIIQDIRHCLLSNGSTATVDQIYGPHPRVCNPASLVQILSTFHCSAWKNAYIPCSAALMFRRPASYAGGWDNDYLDFRSPLLAQEVWDQLIYLGYEDALACFSPFRHHHATTVAGRWLFHVIARKEICQEATQSKPLTPLQEMSLAEGTRTFFDNEIRNHHCLPISGARRTPVFYSSTTEILCNTTSFYIPRKVAQDCLFDGLFFGHDPLSDPTRATPVLYVVRTTTEAQNGGFEQGVDMICEILHRYPGLVPIYLLVVPQPDPLHTWKLIHLPHDDPKSSWTMPQSWFQKCPGRVFCQSINVLPLGLWFR</sequence>
<gene>
    <name evidence="1" type="ORF">EV421DRAFT_2064897</name>
</gene>
<keyword evidence="2" id="KW-1185">Reference proteome</keyword>
<organism evidence="1 2">
    <name type="scientific">Armillaria borealis</name>
    <dbReference type="NCBI Taxonomy" id="47425"/>
    <lineage>
        <taxon>Eukaryota</taxon>
        <taxon>Fungi</taxon>
        <taxon>Dikarya</taxon>
        <taxon>Basidiomycota</taxon>
        <taxon>Agaricomycotina</taxon>
        <taxon>Agaricomycetes</taxon>
        <taxon>Agaricomycetidae</taxon>
        <taxon>Agaricales</taxon>
        <taxon>Marasmiineae</taxon>
        <taxon>Physalacriaceae</taxon>
        <taxon>Armillaria</taxon>
    </lineage>
</organism>
<protein>
    <submittedName>
        <fullName evidence="1">Uncharacterized protein</fullName>
    </submittedName>
</protein>
<dbReference type="Proteomes" id="UP001175226">
    <property type="component" value="Unassembled WGS sequence"/>
</dbReference>
<comment type="caution">
    <text evidence="1">The sequence shown here is derived from an EMBL/GenBank/DDBJ whole genome shotgun (WGS) entry which is preliminary data.</text>
</comment>
<evidence type="ECO:0000313" key="1">
    <source>
        <dbReference type="EMBL" id="KAK0431217.1"/>
    </source>
</evidence>
<dbReference type="PANTHER" id="PTHR33129">
    <property type="entry name" value="PROTEIN KINASE DOMAIN-CONTAINING PROTEIN-RELATED"/>
    <property type="match status" value="1"/>
</dbReference>
<dbReference type="PANTHER" id="PTHR33129:SF3">
    <property type="entry name" value="HOT SPOT (RHS) PROTEIN, PUTATIVE-RELATED"/>
    <property type="match status" value="1"/>
</dbReference>
<evidence type="ECO:0000313" key="2">
    <source>
        <dbReference type="Proteomes" id="UP001175226"/>
    </source>
</evidence>
<dbReference type="InterPro" id="IPR052980">
    <property type="entry name" value="Crinkler_effector"/>
</dbReference>